<dbReference type="Pfam" id="PF01535">
    <property type="entry name" value="PPR"/>
    <property type="match status" value="1"/>
</dbReference>
<evidence type="ECO:0000256" key="1">
    <source>
        <dbReference type="ARBA" id="ARBA00007626"/>
    </source>
</evidence>
<feature type="repeat" description="PPR" evidence="3">
    <location>
        <begin position="897"/>
        <end position="931"/>
    </location>
</feature>
<dbReference type="InterPro" id="IPR002885">
    <property type="entry name" value="PPR_rpt"/>
</dbReference>
<evidence type="ECO:0000313" key="5">
    <source>
        <dbReference type="EMBL" id="CAK9224161.1"/>
    </source>
</evidence>
<feature type="repeat" description="PPR" evidence="3">
    <location>
        <begin position="574"/>
        <end position="608"/>
    </location>
</feature>
<keyword evidence="2" id="KW-0677">Repeat</keyword>
<feature type="region of interest" description="Disordered" evidence="4">
    <location>
        <begin position="202"/>
        <end position="227"/>
    </location>
</feature>
<feature type="repeat" description="PPR" evidence="3">
    <location>
        <begin position="609"/>
        <end position="643"/>
    </location>
</feature>
<protein>
    <recommendedName>
        <fullName evidence="7">Pentatricopeptide repeat-containing protein</fullName>
    </recommendedName>
</protein>
<dbReference type="EMBL" id="OZ019896">
    <property type="protein sequence ID" value="CAK9224161.1"/>
    <property type="molecule type" value="Genomic_DNA"/>
</dbReference>
<feature type="compositionally biased region" description="Polar residues" evidence="4">
    <location>
        <begin position="202"/>
        <end position="217"/>
    </location>
</feature>
<accession>A0ABP0ULF5</accession>
<dbReference type="PANTHER" id="PTHR47447">
    <property type="entry name" value="OS03G0856100 PROTEIN"/>
    <property type="match status" value="1"/>
</dbReference>
<dbReference type="NCBIfam" id="TIGR00756">
    <property type="entry name" value="PPR"/>
    <property type="match status" value="11"/>
</dbReference>
<dbReference type="Proteomes" id="UP001497512">
    <property type="component" value="Chromosome 4"/>
</dbReference>
<feature type="repeat" description="PPR" evidence="3">
    <location>
        <begin position="785"/>
        <end position="819"/>
    </location>
</feature>
<feature type="repeat" description="PPR" evidence="3">
    <location>
        <begin position="644"/>
        <end position="679"/>
    </location>
</feature>
<feature type="repeat" description="PPR" evidence="3">
    <location>
        <begin position="680"/>
        <end position="714"/>
    </location>
</feature>
<dbReference type="PANTHER" id="PTHR47447:SF17">
    <property type="entry name" value="OS12G0638900 PROTEIN"/>
    <property type="match status" value="1"/>
</dbReference>
<feature type="repeat" description="PPR" evidence="3">
    <location>
        <begin position="715"/>
        <end position="749"/>
    </location>
</feature>
<feature type="compositionally biased region" description="Polar residues" evidence="4">
    <location>
        <begin position="437"/>
        <end position="454"/>
    </location>
</feature>
<dbReference type="InterPro" id="IPR011990">
    <property type="entry name" value="TPR-like_helical_dom_sf"/>
</dbReference>
<feature type="region of interest" description="Disordered" evidence="4">
    <location>
        <begin position="386"/>
        <end position="418"/>
    </location>
</feature>
<dbReference type="SUPFAM" id="SSF48452">
    <property type="entry name" value="TPR-like"/>
    <property type="match status" value="1"/>
</dbReference>
<feature type="repeat" description="PPR" evidence="3">
    <location>
        <begin position="967"/>
        <end position="1000"/>
    </location>
</feature>
<gene>
    <name evidence="5" type="ORF">CSSPTR1EN2_LOCUS17193</name>
</gene>
<name>A0ABP0ULF5_9BRYO</name>
<proteinExistence type="inferred from homology"/>
<comment type="similarity">
    <text evidence="1">Belongs to the PPR family. P subfamily.</text>
</comment>
<feature type="repeat" description="PPR" evidence="3">
    <location>
        <begin position="932"/>
        <end position="966"/>
    </location>
</feature>
<feature type="compositionally biased region" description="Polar residues" evidence="4">
    <location>
        <begin position="387"/>
        <end position="411"/>
    </location>
</feature>
<feature type="repeat" description="PPR" evidence="3">
    <location>
        <begin position="1072"/>
        <end position="1106"/>
    </location>
</feature>
<dbReference type="Gene3D" id="1.25.40.10">
    <property type="entry name" value="Tetratricopeptide repeat domain"/>
    <property type="match status" value="6"/>
</dbReference>
<feature type="repeat" description="PPR" evidence="3">
    <location>
        <begin position="1142"/>
        <end position="1176"/>
    </location>
</feature>
<evidence type="ECO:0008006" key="7">
    <source>
        <dbReference type="Google" id="ProtNLM"/>
    </source>
</evidence>
<feature type="repeat" description="PPR" evidence="3">
    <location>
        <begin position="820"/>
        <end position="854"/>
    </location>
</feature>
<dbReference type="PROSITE" id="PS51375">
    <property type="entry name" value="PPR"/>
    <property type="match status" value="14"/>
</dbReference>
<evidence type="ECO:0000256" key="2">
    <source>
        <dbReference type="ARBA" id="ARBA00022737"/>
    </source>
</evidence>
<evidence type="ECO:0000256" key="4">
    <source>
        <dbReference type="SAM" id="MobiDB-lite"/>
    </source>
</evidence>
<evidence type="ECO:0000313" key="6">
    <source>
        <dbReference type="Proteomes" id="UP001497512"/>
    </source>
</evidence>
<feature type="repeat" description="PPR" evidence="3">
    <location>
        <begin position="750"/>
        <end position="784"/>
    </location>
</feature>
<sequence length="1443" mass="159536">MHCTERWLYPLASSPSHSSLAFALPSSSKHVLVSLEKCATDGMKQCCEGDAVNDATTGARNCNNNGGAPSQVHQQILASSAGGRGSAAIQGGYAMERLRPGLRVKFVSNWTLKMKPVNHRRFSLRRSCYRFGRMAEKGPLLLATMGNVPQCIETSSAVADLIVEKAHMAMASSIAAASFLDASKPQTRSTSKRLAQNVDNEANQAGAQMPVESSSIAAKSGSDAPKYQTRRVSKRLLAHKADNKANQAEANMSFKSSIVAESLSVTKCQTQTASRKLTHKTDAMASQDEEHMALQPSIAAESISDSPECQTKSVSKIVAPKMDSKASQEEVHLPFGSLTAAEISSNFPKHQIQSISRSQARKIDTVESLTLPDFTDDIEGCEHVTRSPRSLTTEGLELSQGTVSTSSTPDNTKGPERDVKLNIQRVLETLAQRATDPEQSSQTRHNIASFSKTAQGFKGGKLEAERGGSYQEWGGSLSREPLSQKLAWQRGLGLGIPRGQQAVAKQSGTVQEVVEALSGLRSGTGVAKVMTEYVGRVKMSELNQVLSELGQQKEWLTALQVFDWMHGVAGYKPDVTIYQTMIILLGKAQRMDVAESLFEGMVKEGLEPGQNEYTSLIAGYIRSGSLQRGIAMLERMKEVGMRPSVSTYNLLIDGCTRAAVGCEIAQALMDRMRQEHVAPDKLTYTTMITIYSRKGWHKEAIETFEQMQLCGCVPERSTYNTILSSYSRFGDVKGLLDAHRLMMEQHVEQDSVTFNIILNTLSRLGRIREVGRYYALMRKLRVLPDLTTCSILINGFGRAREWEEVDAVLLEMENLGLQPDTAVYNALVSVYGKAGLFREVELIVKTLRAEGTRLGHGGPAFDLVTYNTLLDVYGRAGRLNDVINTFSDMKKTKVQPDVKTFNALVNAYGRACHFDGVKEVLELFRRNGNKPDLVFYNTLLFMFGRGGQYEDAWQVLDDMKHAGYSPTVETYNSLILVFGRGSVQQALRMFAEMLDANVQPNSTTLKLLMDTHAKKGMVDDCLKIYREAPKFLGRECDETLLSTAFGACCNMRCIEEAEKLLVEAESQGMPISLACYNWLILGYGRKGEWKEAERVLGRMKVKQVTPNTQSFTFLLEAYSICGQIYRGEALIAKIELENLIMGTGGYNALIRFHTRIGDLESAFQVYEVLQIRGLKPNQNTYATLIEACAQEGSLNPKVWGLIHDVEAAQFGIKYLVHTSLLVALARCGLGADTVPLLESLQRLGCSIDICNLFQDRKLGSNRQDEEDVWTRLKALFQRVERDGLNMELERAYHNALIDALWSFGYETKALKVAQISVALGVFGQNVSQWGDEEWALDVRTMSTGASQVLLLTWLDSIRKAANFGDELPSRVKILQAWEWQLKIDENKGTREAVAAHLNDLRAPFLSVNEGQEMEAAGPHLLKWLSKKSTAQGLILNNPAPNQL</sequence>
<reference evidence="5" key="1">
    <citation type="submission" date="2024-02" db="EMBL/GenBank/DDBJ databases">
        <authorList>
            <consortium name="ELIXIR-Norway"/>
            <consortium name="Elixir Norway"/>
        </authorList>
    </citation>
    <scope>NUCLEOTIDE SEQUENCE</scope>
</reference>
<dbReference type="Pfam" id="PF13041">
    <property type="entry name" value="PPR_2"/>
    <property type="match status" value="6"/>
</dbReference>
<evidence type="ECO:0000256" key="3">
    <source>
        <dbReference type="PROSITE-ProRule" id="PRU00708"/>
    </source>
</evidence>
<feature type="region of interest" description="Disordered" evidence="4">
    <location>
        <begin position="432"/>
        <end position="454"/>
    </location>
</feature>
<organism evidence="5 6">
    <name type="scientific">Sphagnum troendelagicum</name>
    <dbReference type="NCBI Taxonomy" id="128251"/>
    <lineage>
        <taxon>Eukaryota</taxon>
        <taxon>Viridiplantae</taxon>
        <taxon>Streptophyta</taxon>
        <taxon>Embryophyta</taxon>
        <taxon>Bryophyta</taxon>
        <taxon>Sphagnophytina</taxon>
        <taxon>Sphagnopsida</taxon>
        <taxon>Sphagnales</taxon>
        <taxon>Sphagnaceae</taxon>
        <taxon>Sphagnum</taxon>
    </lineage>
</organism>
<keyword evidence="6" id="KW-1185">Reference proteome</keyword>
<dbReference type="Pfam" id="PF13812">
    <property type="entry name" value="PPR_3"/>
    <property type="match status" value="1"/>
</dbReference>
<feature type="repeat" description="PPR" evidence="3">
    <location>
        <begin position="862"/>
        <end position="896"/>
    </location>
</feature>